<reference evidence="3" key="1">
    <citation type="journal article" date="2019" name="Int. J. Syst. Evol. Microbiol.">
        <title>The Global Catalogue of Microorganisms (GCM) 10K type strain sequencing project: providing services to taxonomists for standard genome sequencing and annotation.</title>
        <authorList>
            <consortium name="The Broad Institute Genomics Platform"/>
            <consortium name="The Broad Institute Genome Sequencing Center for Infectious Disease"/>
            <person name="Wu L."/>
            <person name="Ma J."/>
        </authorList>
    </citation>
    <scope>NUCLEOTIDE SEQUENCE [LARGE SCALE GENOMIC DNA]</scope>
    <source>
        <strain evidence="3">JCM 17460</strain>
    </source>
</reference>
<gene>
    <name evidence="2" type="ORF">GCM10022263_27330</name>
</gene>
<sequence>MGTYDIQQPIGRQRVAGDSVNPQAIVYSATWCGHCTRLKSQLDRAQVSYVVVDVDEHPEHLDRLAELNGGSWLIPTVELPDGTALVNPPAAAVAAALAAGS</sequence>
<evidence type="ECO:0000313" key="2">
    <source>
        <dbReference type="EMBL" id="GAA3538260.1"/>
    </source>
</evidence>
<dbReference type="Gene3D" id="3.40.30.10">
    <property type="entry name" value="Glutaredoxin"/>
    <property type="match status" value="1"/>
</dbReference>
<dbReference type="PROSITE" id="PS51354">
    <property type="entry name" value="GLUTAREDOXIN_2"/>
    <property type="match status" value="1"/>
</dbReference>
<dbReference type="CDD" id="cd02976">
    <property type="entry name" value="NrdH"/>
    <property type="match status" value="1"/>
</dbReference>
<dbReference type="InterPro" id="IPR002109">
    <property type="entry name" value="Glutaredoxin"/>
</dbReference>
<organism evidence="2 3">
    <name type="scientific">Nocardioides daeguensis</name>
    <dbReference type="NCBI Taxonomy" id="908359"/>
    <lineage>
        <taxon>Bacteria</taxon>
        <taxon>Bacillati</taxon>
        <taxon>Actinomycetota</taxon>
        <taxon>Actinomycetes</taxon>
        <taxon>Propionibacteriales</taxon>
        <taxon>Nocardioidaceae</taxon>
        <taxon>Nocardioides</taxon>
    </lineage>
</organism>
<proteinExistence type="predicted"/>
<comment type="caution">
    <text evidence="2">The sequence shown here is derived from an EMBL/GenBank/DDBJ whole genome shotgun (WGS) entry which is preliminary data.</text>
</comment>
<feature type="domain" description="Glutaredoxin" evidence="1">
    <location>
        <begin position="25"/>
        <end position="75"/>
    </location>
</feature>
<dbReference type="Pfam" id="PF00462">
    <property type="entry name" value="Glutaredoxin"/>
    <property type="match status" value="1"/>
</dbReference>
<protein>
    <recommendedName>
        <fullName evidence="1">Glutaredoxin domain-containing protein</fullName>
    </recommendedName>
</protein>
<evidence type="ECO:0000313" key="3">
    <source>
        <dbReference type="Proteomes" id="UP001500301"/>
    </source>
</evidence>
<evidence type="ECO:0000259" key="1">
    <source>
        <dbReference type="Pfam" id="PF00462"/>
    </source>
</evidence>
<dbReference type="SUPFAM" id="SSF52833">
    <property type="entry name" value="Thioredoxin-like"/>
    <property type="match status" value="1"/>
</dbReference>
<dbReference type="Proteomes" id="UP001500301">
    <property type="component" value="Unassembled WGS sequence"/>
</dbReference>
<dbReference type="InterPro" id="IPR036249">
    <property type="entry name" value="Thioredoxin-like_sf"/>
</dbReference>
<keyword evidence="3" id="KW-1185">Reference proteome</keyword>
<name>A0ABP6VM94_9ACTN</name>
<dbReference type="EMBL" id="BAABBB010000013">
    <property type="protein sequence ID" value="GAA3538260.1"/>
    <property type="molecule type" value="Genomic_DNA"/>
</dbReference>
<accession>A0ABP6VM94</accession>